<dbReference type="Gramene" id="AET1Gv20420900.1">
    <property type="protein sequence ID" value="AET1Gv20420900.1"/>
    <property type="gene ID" value="AET1Gv20420900"/>
</dbReference>
<feature type="compositionally biased region" description="Low complexity" evidence="1">
    <location>
        <begin position="23"/>
        <end position="35"/>
    </location>
</feature>
<dbReference type="STRING" id="200361.A0A452YHP5"/>
<dbReference type="Proteomes" id="UP000015105">
    <property type="component" value="Chromosome 1D"/>
</dbReference>
<dbReference type="EnsemblPlants" id="AET1Gv20420900.1">
    <property type="protein sequence ID" value="AET1Gv20420900.1"/>
    <property type="gene ID" value="AET1Gv20420900"/>
</dbReference>
<organism evidence="2 3">
    <name type="scientific">Aegilops tauschii subsp. strangulata</name>
    <name type="common">Goatgrass</name>
    <dbReference type="NCBI Taxonomy" id="200361"/>
    <lineage>
        <taxon>Eukaryota</taxon>
        <taxon>Viridiplantae</taxon>
        <taxon>Streptophyta</taxon>
        <taxon>Embryophyta</taxon>
        <taxon>Tracheophyta</taxon>
        <taxon>Spermatophyta</taxon>
        <taxon>Magnoliopsida</taxon>
        <taxon>Liliopsida</taxon>
        <taxon>Poales</taxon>
        <taxon>Poaceae</taxon>
        <taxon>BOP clade</taxon>
        <taxon>Pooideae</taxon>
        <taxon>Triticodae</taxon>
        <taxon>Triticeae</taxon>
        <taxon>Triticinae</taxon>
        <taxon>Aegilops</taxon>
    </lineage>
</organism>
<reference evidence="2" key="3">
    <citation type="journal article" date="2017" name="Nature">
        <title>Genome sequence of the progenitor of the wheat D genome Aegilops tauschii.</title>
        <authorList>
            <person name="Luo M.C."/>
            <person name="Gu Y.Q."/>
            <person name="Puiu D."/>
            <person name="Wang H."/>
            <person name="Twardziok S.O."/>
            <person name="Deal K.R."/>
            <person name="Huo N."/>
            <person name="Zhu T."/>
            <person name="Wang L."/>
            <person name="Wang Y."/>
            <person name="McGuire P.E."/>
            <person name="Liu S."/>
            <person name="Long H."/>
            <person name="Ramasamy R.K."/>
            <person name="Rodriguez J.C."/>
            <person name="Van S.L."/>
            <person name="Yuan L."/>
            <person name="Wang Z."/>
            <person name="Xia Z."/>
            <person name="Xiao L."/>
            <person name="Anderson O.D."/>
            <person name="Ouyang S."/>
            <person name="Liang Y."/>
            <person name="Zimin A.V."/>
            <person name="Pertea G."/>
            <person name="Qi P."/>
            <person name="Bennetzen J.L."/>
            <person name="Dai X."/>
            <person name="Dawson M.W."/>
            <person name="Muller H.G."/>
            <person name="Kugler K."/>
            <person name="Rivarola-Duarte L."/>
            <person name="Spannagl M."/>
            <person name="Mayer K.F.X."/>
            <person name="Lu F.H."/>
            <person name="Bevan M.W."/>
            <person name="Leroy P."/>
            <person name="Li P."/>
            <person name="You F.M."/>
            <person name="Sun Q."/>
            <person name="Liu Z."/>
            <person name="Lyons E."/>
            <person name="Wicker T."/>
            <person name="Salzberg S.L."/>
            <person name="Devos K.M."/>
            <person name="Dvorak J."/>
        </authorList>
    </citation>
    <scope>NUCLEOTIDE SEQUENCE [LARGE SCALE GENOMIC DNA]</scope>
    <source>
        <strain evidence="2">cv. AL8/78</strain>
    </source>
</reference>
<reference evidence="3" key="2">
    <citation type="journal article" date="2017" name="Nat. Plants">
        <title>The Aegilops tauschii genome reveals multiple impacts of transposons.</title>
        <authorList>
            <person name="Zhao G."/>
            <person name="Zou C."/>
            <person name="Li K."/>
            <person name="Wang K."/>
            <person name="Li T."/>
            <person name="Gao L."/>
            <person name="Zhang X."/>
            <person name="Wang H."/>
            <person name="Yang Z."/>
            <person name="Liu X."/>
            <person name="Jiang W."/>
            <person name="Mao L."/>
            <person name="Kong X."/>
            <person name="Jiao Y."/>
            <person name="Jia J."/>
        </authorList>
    </citation>
    <scope>NUCLEOTIDE SEQUENCE [LARGE SCALE GENOMIC DNA]</scope>
    <source>
        <strain evidence="3">cv. AL8/78</strain>
    </source>
</reference>
<dbReference type="AlphaFoldDB" id="A0A452YHP5"/>
<accession>A0A452YHP5</accession>
<feature type="region of interest" description="Disordered" evidence="1">
    <location>
        <begin position="1"/>
        <end position="35"/>
    </location>
</feature>
<evidence type="ECO:0000256" key="1">
    <source>
        <dbReference type="SAM" id="MobiDB-lite"/>
    </source>
</evidence>
<reference evidence="2" key="5">
    <citation type="journal article" date="2021" name="G3 (Bethesda)">
        <title>Aegilops tauschii genome assembly Aet v5.0 features greater sequence contiguity and improved annotation.</title>
        <authorList>
            <person name="Wang L."/>
            <person name="Zhu T."/>
            <person name="Rodriguez J.C."/>
            <person name="Deal K.R."/>
            <person name="Dubcovsky J."/>
            <person name="McGuire P.E."/>
            <person name="Lux T."/>
            <person name="Spannagl M."/>
            <person name="Mayer K.F.X."/>
            <person name="Baldrich P."/>
            <person name="Meyers B.C."/>
            <person name="Huo N."/>
            <person name="Gu Y.Q."/>
            <person name="Zhou H."/>
            <person name="Devos K.M."/>
            <person name="Bennetzen J.L."/>
            <person name="Unver T."/>
            <person name="Budak H."/>
            <person name="Gulick P.J."/>
            <person name="Galiba G."/>
            <person name="Kalapos B."/>
            <person name="Nelson D.R."/>
            <person name="Li P."/>
            <person name="You F.M."/>
            <person name="Luo M.C."/>
            <person name="Dvorak J."/>
        </authorList>
    </citation>
    <scope>NUCLEOTIDE SEQUENCE [LARGE SCALE GENOMIC DNA]</scope>
    <source>
        <strain evidence="2">cv. AL8/78</strain>
    </source>
</reference>
<sequence>MASTWSGPSSRAPFPSPRTSKWSTPSSPMPGSSSPVPYNHDLVSSTASYSDEWHADLLGCCSEPALYVCLLVSECIAEI</sequence>
<evidence type="ECO:0000313" key="3">
    <source>
        <dbReference type="Proteomes" id="UP000015105"/>
    </source>
</evidence>
<keyword evidence="3" id="KW-1185">Reference proteome</keyword>
<protein>
    <submittedName>
        <fullName evidence="2">Uncharacterized protein</fullName>
    </submittedName>
</protein>
<proteinExistence type="predicted"/>
<name>A0A452YHP5_AEGTS</name>
<evidence type="ECO:0000313" key="2">
    <source>
        <dbReference type="EnsemblPlants" id="AET1Gv20420900.1"/>
    </source>
</evidence>
<reference evidence="2" key="4">
    <citation type="submission" date="2019-03" db="UniProtKB">
        <authorList>
            <consortium name="EnsemblPlants"/>
        </authorList>
    </citation>
    <scope>IDENTIFICATION</scope>
</reference>
<reference evidence="3" key="1">
    <citation type="journal article" date="2014" name="Science">
        <title>Ancient hybridizations among the ancestral genomes of bread wheat.</title>
        <authorList>
            <consortium name="International Wheat Genome Sequencing Consortium,"/>
            <person name="Marcussen T."/>
            <person name="Sandve S.R."/>
            <person name="Heier L."/>
            <person name="Spannagl M."/>
            <person name="Pfeifer M."/>
            <person name="Jakobsen K.S."/>
            <person name="Wulff B.B."/>
            <person name="Steuernagel B."/>
            <person name="Mayer K.F."/>
            <person name="Olsen O.A."/>
        </authorList>
    </citation>
    <scope>NUCLEOTIDE SEQUENCE [LARGE SCALE GENOMIC DNA]</scope>
    <source>
        <strain evidence="3">cv. AL8/78</strain>
    </source>
</reference>